<dbReference type="Gene3D" id="1.10.1330.10">
    <property type="entry name" value="Dockerin domain"/>
    <property type="match status" value="1"/>
</dbReference>
<dbReference type="NCBIfam" id="NF041518">
    <property type="entry name" value="choice_anch_Q"/>
    <property type="match status" value="1"/>
</dbReference>
<feature type="region of interest" description="Disordered" evidence="2">
    <location>
        <begin position="592"/>
        <end position="645"/>
    </location>
</feature>
<feature type="signal peptide" evidence="3">
    <location>
        <begin position="1"/>
        <end position="42"/>
    </location>
</feature>
<dbReference type="InterPro" id="IPR059226">
    <property type="entry name" value="Choice_anch_Q_dom"/>
</dbReference>
<dbReference type="InterPro" id="IPR011050">
    <property type="entry name" value="Pectin_lyase_fold/virulence"/>
</dbReference>
<proteinExistence type="predicted"/>
<reference evidence="4" key="1">
    <citation type="journal article" date="2021" name="Microb. Physiol.">
        <title>Proteogenomic Insights into the Physiology of Marine, Sulfate-Reducing, Filamentous Desulfonema limicola and Desulfonema magnum.</title>
        <authorList>
            <person name="Schnaars V."/>
            <person name="Wohlbrand L."/>
            <person name="Scheve S."/>
            <person name="Hinrichs C."/>
            <person name="Reinhardt R."/>
            <person name="Rabus R."/>
        </authorList>
    </citation>
    <scope>NUCLEOTIDE SEQUENCE</scope>
    <source>
        <strain evidence="4">4be13</strain>
    </source>
</reference>
<dbReference type="AlphaFoldDB" id="A0A975BGX4"/>
<dbReference type="SMART" id="SM00710">
    <property type="entry name" value="PbH1"/>
    <property type="match status" value="9"/>
</dbReference>
<dbReference type="SUPFAM" id="SSF51126">
    <property type="entry name" value="Pectin lyase-like"/>
    <property type="match status" value="2"/>
</dbReference>
<dbReference type="EMBL" id="CP061800">
    <property type="protein sequence ID" value="QTA85217.1"/>
    <property type="molecule type" value="Genomic_DNA"/>
</dbReference>
<dbReference type="InterPro" id="IPR018247">
    <property type="entry name" value="EF_Hand_1_Ca_BS"/>
</dbReference>
<dbReference type="PANTHER" id="PTHR11319:SF35">
    <property type="entry name" value="OUTER MEMBRANE PROTEIN PMPC-RELATED"/>
    <property type="match status" value="1"/>
</dbReference>
<dbReference type="Proteomes" id="UP000663722">
    <property type="component" value="Chromosome"/>
</dbReference>
<dbReference type="InterPro" id="IPR036439">
    <property type="entry name" value="Dockerin_dom_sf"/>
</dbReference>
<evidence type="ECO:0000256" key="3">
    <source>
        <dbReference type="SAM" id="SignalP"/>
    </source>
</evidence>
<evidence type="ECO:0000256" key="1">
    <source>
        <dbReference type="ARBA" id="ARBA00016512"/>
    </source>
</evidence>
<dbReference type="Gene3D" id="2.160.20.10">
    <property type="entry name" value="Single-stranded right-handed beta-helix, Pectin lyase-like"/>
    <property type="match status" value="1"/>
</dbReference>
<feature type="chain" id="PRO_5036801740" description="Probable pectate lyase C" evidence="3">
    <location>
        <begin position="43"/>
        <end position="718"/>
    </location>
</feature>
<keyword evidence="5" id="KW-1185">Reference proteome</keyword>
<evidence type="ECO:0000256" key="2">
    <source>
        <dbReference type="SAM" id="MobiDB-lite"/>
    </source>
</evidence>
<dbReference type="InterPro" id="IPR012334">
    <property type="entry name" value="Pectin_lyas_fold"/>
</dbReference>
<dbReference type="PANTHER" id="PTHR11319">
    <property type="entry name" value="G PROTEIN-COUPLED RECEPTOR-RELATED"/>
    <property type="match status" value="1"/>
</dbReference>
<evidence type="ECO:0000313" key="5">
    <source>
        <dbReference type="Proteomes" id="UP000663722"/>
    </source>
</evidence>
<dbReference type="RefSeq" id="WP_207681359.1">
    <property type="nucleotide sequence ID" value="NZ_CP061800.1"/>
</dbReference>
<keyword evidence="3" id="KW-0732">Signal</keyword>
<evidence type="ECO:0000313" key="4">
    <source>
        <dbReference type="EMBL" id="QTA85217.1"/>
    </source>
</evidence>
<dbReference type="PROSITE" id="PS00018">
    <property type="entry name" value="EF_HAND_1"/>
    <property type="match status" value="1"/>
</dbReference>
<dbReference type="SUPFAM" id="SSF63446">
    <property type="entry name" value="Type I dockerin domain"/>
    <property type="match status" value="1"/>
</dbReference>
<dbReference type="InterPro" id="IPR006626">
    <property type="entry name" value="PbH1"/>
</dbReference>
<dbReference type="KEGG" id="dmm:dnm_012220"/>
<dbReference type="GO" id="GO:0000272">
    <property type="term" value="P:polysaccharide catabolic process"/>
    <property type="evidence" value="ECO:0007669"/>
    <property type="project" value="InterPro"/>
</dbReference>
<accession>A0A975BGX4</accession>
<organism evidence="4 5">
    <name type="scientific">Desulfonema magnum</name>
    <dbReference type="NCBI Taxonomy" id="45655"/>
    <lineage>
        <taxon>Bacteria</taxon>
        <taxon>Pseudomonadati</taxon>
        <taxon>Thermodesulfobacteriota</taxon>
        <taxon>Desulfobacteria</taxon>
        <taxon>Desulfobacterales</taxon>
        <taxon>Desulfococcaceae</taxon>
        <taxon>Desulfonema</taxon>
    </lineage>
</organism>
<name>A0A975BGX4_9BACT</name>
<sequence length="718" mass="71986">MRMTIRNMIYHKLAKHGFAVSGLYVPMMYAIVFLLLSSAAFAATVTSTDDSGQGSLRFAVDNAATGEVIDFSVTGIIELTNHIYIDKDLTISGPGQSLLTLKGDGSSRVLGINAAGVVISGLRISGGNAEAGGGIYNYEGDLTLENCAISGNTVATGGGGIMNYQGSLTASNCTVTGNSAEDGAGIYSLAFDAGSTASLDLISSEISQNTSAVSGGGVFNASNGSDGTASVKLTNCNLSDNTAKNGGGIFNMAFTSGSVADLDISGSSFELNKSVGYYENVEENEGKIYGGGAVYSMAKAGGTVTAILADAVFTSNSSGQIGGAVCHQSWGESGSSTLTVTGCTFTGNTANTYNCSQAANPDDCFHYYGGGAILNTAGKAGAKSDAVISNSKFLSNTAKGDGGGLFNGSQYGGTATLKMTDSTVDRNSSAGVWGGGGIFSGAEIDEGGQPTATVEMSGCTLSGNKADEEGCGGGAVRIGGNDSVVTGILTNCTVSGNTASMAGGGIVSGGGDSPANLTLVNCTVTGNTSEDGGGIYAFDPVAMKNTIVAKNIATMDSGNDLSEYEAGLYTSDGNNLIGDSTNSTGFANDVSGDIVGSASSPADPKLGPLQDNGGSTATHALLEDSPAINTGSDTEAPDSDQRGLGREQTDIGAYEYVATEPGNIDGNGTIDLKDAILALKAAAGMQAGTISLNADVNRNQKIGLAEVIFIMRKVSGLR</sequence>
<gene>
    <name evidence="4" type="ORF">dnm_012220</name>
</gene>
<protein>
    <recommendedName>
        <fullName evidence="1">Probable pectate lyase C</fullName>
    </recommendedName>
</protein>